<dbReference type="SUPFAM" id="SSF46955">
    <property type="entry name" value="Putative DNA-binding domain"/>
    <property type="match status" value="1"/>
</dbReference>
<feature type="region of interest" description="Disordered" evidence="1">
    <location>
        <begin position="17"/>
        <end position="42"/>
    </location>
</feature>
<protein>
    <submittedName>
        <fullName evidence="3">CI family repressor</fullName>
    </submittedName>
</protein>
<dbReference type="Pfam" id="PF02316">
    <property type="entry name" value="HTH_Tnp_Mu_1"/>
    <property type="match status" value="1"/>
</dbReference>
<dbReference type="STRING" id="1354337.M983_1931"/>
<dbReference type="OrthoDB" id="5676324at2"/>
<dbReference type="PATRIC" id="fig|1354337.4.peg.1975"/>
<accession>A0A198FQT0</accession>
<dbReference type="InterPro" id="IPR036388">
    <property type="entry name" value="WH-like_DNA-bd_sf"/>
</dbReference>
<evidence type="ECO:0000313" key="3">
    <source>
        <dbReference type="EMBL" id="OAT27115.1"/>
    </source>
</evidence>
<dbReference type="RefSeq" id="WP_066749870.1">
    <property type="nucleotide sequence ID" value="NZ_LXEN01000094.1"/>
</dbReference>
<dbReference type="EMBL" id="LXEN01000094">
    <property type="protein sequence ID" value="OAT27115.1"/>
    <property type="molecule type" value="Genomic_DNA"/>
</dbReference>
<gene>
    <name evidence="3" type="ORF">M983_1931</name>
</gene>
<dbReference type="Proteomes" id="UP000094023">
    <property type="component" value="Unassembled WGS sequence"/>
</dbReference>
<sequence>MKKEWYTAMELTGLGGLPKSPQGVNAKAKRESWKKQKKANRQGNGVEYHYSCLPEETLIALKLYEPLAHYKLSQEEPLVIWMKAFQQLNDGEQKLLTELILRDGIRSFIEKIINN</sequence>
<name>A0A198FQT0_9GAMM</name>
<reference evidence="3 4" key="1">
    <citation type="submission" date="2016-04" db="EMBL/GenBank/DDBJ databases">
        <title>ATOL: Assembling a taxonomically balanced genome-scale reconstruction of the evolutionary history of the Enterobacteriaceae.</title>
        <authorList>
            <person name="Plunkett G.III."/>
            <person name="Neeno-Eckwall E.C."/>
            <person name="Glasner J.D."/>
            <person name="Perna N.T."/>
        </authorList>
    </citation>
    <scope>NUCLEOTIDE SEQUENCE [LARGE SCALE GENOMIC DNA]</scope>
    <source>
        <strain evidence="3 4">ATCC 19692</strain>
    </source>
</reference>
<dbReference type="GO" id="GO:0003677">
    <property type="term" value="F:DNA binding"/>
    <property type="evidence" value="ECO:0007669"/>
    <property type="project" value="InterPro"/>
</dbReference>
<evidence type="ECO:0000259" key="2">
    <source>
        <dbReference type="PROSITE" id="PS51702"/>
    </source>
</evidence>
<evidence type="ECO:0000313" key="4">
    <source>
        <dbReference type="Proteomes" id="UP000094023"/>
    </source>
</evidence>
<feature type="domain" description="HTH Mu-type" evidence="2">
    <location>
        <begin position="2"/>
        <end position="69"/>
    </location>
</feature>
<dbReference type="InterPro" id="IPR009061">
    <property type="entry name" value="DNA-bd_dom_put_sf"/>
</dbReference>
<dbReference type="Gene3D" id="1.10.10.10">
    <property type="entry name" value="Winged helix-like DNA-binding domain superfamily/Winged helix DNA-binding domain"/>
    <property type="match status" value="1"/>
</dbReference>
<organism evidence="3 4">
    <name type="scientific">Proteus myxofaciens ATCC 19692</name>
    <dbReference type="NCBI Taxonomy" id="1354337"/>
    <lineage>
        <taxon>Bacteria</taxon>
        <taxon>Pseudomonadati</taxon>
        <taxon>Pseudomonadota</taxon>
        <taxon>Gammaproteobacteria</taxon>
        <taxon>Enterobacterales</taxon>
        <taxon>Morganellaceae</taxon>
        <taxon>Proteus</taxon>
    </lineage>
</organism>
<proteinExistence type="predicted"/>
<dbReference type="PROSITE" id="PS51702">
    <property type="entry name" value="HTH_MU"/>
    <property type="match status" value="1"/>
</dbReference>
<evidence type="ECO:0000256" key="1">
    <source>
        <dbReference type="SAM" id="MobiDB-lite"/>
    </source>
</evidence>
<dbReference type="InterPro" id="IPR003314">
    <property type="entry name" value="Mu-type_HTH"/>
</dbReference>
<comment type="caution">
    <text evidence="3">The sequence shown here is derived from an EMBL/GenBank/DDBJ whole genome shotgun (WGS) entry which is preliminary data.</text>
</comment>
<keyword evidence="4" id="KW-1185">Reference proteome</keyword>
<dbReference type="AlphaFoldDB" id="A0A198FQT0"/>